<dbReference type="PANTHER" id="PTHR20861">
    <property type="entry name" value="HOMOSERINE/4-DIPHOSPHOCYTIDYL-2-C-METHYL-D-ERYTHRITOL KINASE"/>
    <property type="match status" value="1"/>
</dbReference>
<keyword evidence="11 14" id="KW-0067">ATP-binding</keyword>
<dbReference type="EC" id="2.7.1.71" evidence="4 14"/>
<evidence type="ECO:0000256" key="2">
    <source>
        <dbReference type="ARBA" id="ARBA00004842"/>
    </source>
</evidence>
<evidence type="ECO:0000256" key="6">
    <source>
        <dbReference type="ARBA" id="ARBA00022490"/>
    </source>
</evidence>
<evidence type="ECO:0000256" key="7">
    <source>
        <dbReference type="ARBA" id="ARBA00022605"/>
    </source>
</evidence>
<sequence length="284" mass="29598">MHGHGYANGAGTIVNAIAIWKGAAFCIDLATTADVELDECSDAGDAGRITGRIENADTADTALITRCVSLVLDRFGYRCDGVVTTRSEIPIARGLKSSSAAANATVLATLDAIGETLPLIDVVSMGVRAALDVGVTITGAFDDACASALGGIVITDNRNMELVERLVYESDVLIYLPEEKAFTADTDITRSKAIAPLVEVAYRLALDHEFENAMTLNGLLYCAALGFDTEIALSALELGVSGVSLSGTGSAYTALVGCDQIQELKGCWSGMGGSVIHTKIVNKL</sequence>
<evidence type="ECO:0000256" key="3">
    <source>
        <dbReference type="ARBA" id="ARBA00010202"/>
    </source>
</evidence>
<dbReference type="UniPathway" id="UPA00053">
    <property type="reaction ID" value="UER00088"/>
</dbReference>
<evidence type="ECO:0000256" key="1">
    <source>
        <dbReference type="ARBA" id="ARBA00004496"/>
    </source>
</evidence>
<evidence type="ECO:0000256" key="4">
    <source>
        <dbReference type="ARBA" id="ARBA00012154"/>
    </source>
</evidence>
<dbReference type="InterPro" id="IPR006204">
    <property type="entry name" value="GHMP_kinase_N_dom"/>
</dbReference>
<dbReference type="HAMAP" id="MF_00370">
    <property type="entry name" value="Shik_kinase_arch"/>
    <property type="match status" value="1"/>
</dbReference>
<dbReference type="SUPFAM" id="SSF54211">
    <property type="entry name" value="Ribosomal protein S5 domain 2-like"/>
    <property type="match status" value="1"/>
</dbReference>
<accession>A0A7G9YL29</accession>
<organism evidence="16">
    <name type="scientific">Candidatus Methanogaster sp. ANME-2c ERB4</name>
    <dbReference type="NCBI Taxonomy" id="2759911"/>
    <lineage>
        <taxon>Archaea</taxon>
        <taxon>Methanobacteriati</taxon>
        <taxon>Methanobacteriota</taxon>
        <taxon>Stenosarchaea group</taxon>
        <taxon>Methanomicrobia</taxon>
        <taxon>Methanosarcinales</taxon>
        <taxon>ANME-2 cluster</taxon>
        <taxon>Candidatus Methanogasteraceae</taxon>
        <taxon>Candidatus Methanogaster</taxon>
    </lineage>
</organism>
<dbReference type="GO" id="GO:0009423">
    <property type="term" value="P:chorismate biosynthetic process"/>
    <property type="evidence" value="ECO:0007669"/>
    <property type="project" value="UniProtKB-UniRule"/>
</dbReference>
<dbReference type="PIRSF" id="PIRSF005758">
    <property type="entry name" value="Shikimt_kin_arch"/>
    <property type="match status" value="1"/>
</dbReference>
<dbReference type="GO" id="GO:0005737">
    <property type="term" value="C:cytoplasm"/>
    <property type="evidence" value="ECO:0007669"/>
    <property type="project" value="UniProtKB-SubCell"/>
</dbReference>
<keyword evidence="9 14" id="KW-0547">Nucleotide-binding</keyword>
<evidence type="ECO:0000256" key="9">
    <source>
        <dbReference type="ARBA" id="ARBA00022741"/>
    </source>
</evidence>
<keyword evidence="6 14" id="KW-0963">Cytoplasm</keyword>
<dbReference type="Pfam" id="PF00288">
    <property type="entry name" value="GHMP_kinases_N"/>
    <property type="match status" value="1"/>
</dbReference>
<dbReference type="GO" id="GO:0008652">
    <property type="term" value="P:amino acid biosynthetic process"/>
    <property type="evidence" value="ECO:0007669"/>
    <property type="project" value="UniProtKB-KW"/>
</dbReference>
<dbReference type="EMBL" id="MT631359">
    <property type="protein sequence ID" value="QNO48713.1"/>
    <property type="molecule type" value="Genomic_DNA"/>
</dbReference>
<comment type="catalytic activity">
    <reaction evidence="13 14">
        <text>shikimate + ATP = 3-phosphoshikimate + ADP + H(+)</text>
        <dbReference type="Rhea" id="RHEA:13121"/>
        <dbReference type="ChEBI" id="CHEBI:15378"/>
        <dbReference type="ChEBI" id="CHEBI:30616"/>
        <dbReference type="ChEBI" id="CHEBI:36208"/>
        <dbReference type="ChEBI" id="CHEBI:145989"/>
        <dbReference type="ChEBI" id="CHEBI:456216"/>
        <dbReference type="EC" id="2.7.1.71"/>
    </reaction>
</comment>
<dbReference type="InterPro" id="IPR014721">
    <property type="entry name" value="Ribsml_uS5_D2-typ_fold_subgr"/>
</dbReference>
<keyword evidence="7 14" id="KW-0028">Amino-acid biosynthesis</keyword>
<protein>
    <recommendedName>
        <fullName evidence="5 14">Shikimate kinase</fullName>
        <shortName evidence="14">SK</shortName>
        <ecNumber evidence="4 14">2.7.1.71</ecNumber>
    </recommendedName>
</protein>
<dbReference type="PANTHER" id="PTHR20861:SF3">
    <property type="entry name" value="SHIKIMATE KINASE"/>
    <property type="match status" value="1"/>
</dbReference>
<feature type="domain" description="GHMP kinase N-terminal" evidence="15">
    <location>
        <begin position="63"/>
        <end position="151"/>
    </location>
</feature>
<evidence type="ECO:0000256" key="11">
    <source>
        <dbReference type="ARBA" id="ARBA00022840"/>
    </source>
</evidence>
<dbReference type="InterPro" id="IPR020568">
    <property type="entry name" value="Ribosomal_Su5_D2-typ_SF"/>
</dbReference>
<comment type="similarity">
    <text evidence="3 14">Belongs to the GHMP kinase family. Archaeal shikimate kinase subfamily.</text>
</comment>
<proteinExistence type="inferred from homology"/>
<dbReference type="GO" id="GO:0009073">
    <property type="term" value="P:aromatic amino acid family biosynthetic process"/>
    <property type="evidence" value="ECO:0007669"/>
    <property type="project" value="UniProtKB-KW"/>
</dbReference>
<keyword evidence="10 14" id="KW-0418">Kinase</keyword>
<evidence type="ECO:0000256" key="10">
    <source>
        <dbReference type="ARBA" id="ARBA00022777"/>
    </source>
</evidence>
<name>A0A7G9YL29_9EURY</name>
<keyword evidence="8 14" id="KW-0808">Transferase</keyword>
<feature type="binding site" evidence="14">
    <location>
        <begin position="90"/>
        <end position="100"/>
    </location>
    <ligand>
        <name>ATP</name>
        <dbReference type="ChEBI" id="CHEBI:30616"/>
    </ligand>
</feature>
<dbReference type="Gene3D" id="3.30.230.10">
    <property type="match status" value="1"/>
</dbReference>
<evidence type="ECO:0000313" key="16">
    <source>
        <dbReference type="EMBL" id="QNO48713.1"/>
    </source>
</evidence>
<evidence type="ECO:0000256" key="12">
    <source>
        <dbReference type="ARBA" id="ARBA00023141"/>
    </source>
</evidence>
<reference evidence="16" key="1">
    <citation type="submission" date="2020-06" db="EMBL/GenBank/DDBJ databases">
        <title>Unique genomic features of the anaerobic methanotrophic archaea.</title>
        <authorList>
            <person name="Chadwick G.L."/>
            <person name="Skennerton C.T."/>
            <person name="Laso-Perez R."/>
            <person name="Leu A.O."/>
            <person name="Speth D.R."/>
            <person name="Yu H."/>
            <person name="Morgan-Lang C."/>
            <person name="Hatzenpichler R."/>
            <person name="Goudeau D."/>
            <person name="Malmstrom R."/>
            <person name="Brazelton W.J."/>
            <person name="Woyke T."/>
            <person name="Hallam S.J."/>
            <person name="Tyson G.W."/>
            <person name="Wegener G."/>
            <person name="Boetius A."/>
            <person name="Orphan V."/>
        </authorList>
    </citation>
    <scope>NUCLEOTIDE SEQUENCE</scope>
</reference>
<gene>
    <name evidence="14 16" type="primary">aroK</name>
    <name evidence="16" type="ORF">MNILOELO_00015</name>
</gene>
<comment type="pathway">
    <text evidence="2 14">Metabolic intermediate biosynthesis; chorismate biosynthesis; chorismate from D-erythrose 4-phosphate and phosphoenolpyruvate: step 5/7.</text>
</comment>
<comment type="subcellular location">
    <subcellularLocation>
        <location evidence="1 14">Cytoplasm</location>
    </subcellularLocation>
</comment>
<dbReference type="InterPro" id="IPR010189">
    <property type="entry name" value="SK_arc"/>
</dbReference>
<dbReference type="GO" id="GO:0005524">
    <property type="term" value="F:ATP binding"/>
    <property type="evidence" value="ECO:0007669"/>
    <property type="project" value="UniProtKB-UniRule"/>
</dbReference>
<keyword evidence="12 14" id="KW-0057">Aromatic amino acid biosynthesis</keyword>
<dbReference type="AlphaFoldDB" id="A0A7G9YL29"/>
<evidence type="ECO:0000256" key="13">
    <source>
        <dbReference type="ARBA" id="ARBA00048567"/>
    </source>
</evidence>
<evidence type="ECO:0000259" key="15">
    <source>
        <dbReference type="Pfam" id="PF00288"/>
    </source>
</evidence>
<evidence type="ECO:0000256" key="8">
    <source>
        <dbReference type="ARBA" id="ARBA00022679"/>
    </source>
</evidence>
<dbReference type="GO" id="GO:0004765">
    <property type="term" value="F:shikimate kinase activity"/>
    <property type="evidence" value="ECO:0007669"/>
    <property type="project" value="UniProtKB-UniRule"/>
</dbReference>
<dbReference type="NCBIfam" id="TIGR01920">
    <property type="entry name" value="Shik_kin_archae"/>
    <property type="match status" value="1"/>
</dbReference>
<evidence type="ECO:0000256" key="5">
    <source>
        <dbReference type="ARBA" id="ARBA00013853"/>
    </source>
</evidence>
<evidence type="ECO:0000256" key="14">
    <source>
        <dbReference type="HAMAP-Rule" id="MF_00370"/>
    </source>
</evidence>